<sequence>MSAIFLKFRGLCIAATLALAGGSLALSLTGREAAAQQAGPVILTVTGDVSKPNRGGFDPGVDKFFEHNAVEFREGTGFDYLSLEKLDMIKVRADFPKGGDEHEYEGPSIASVLEAAGADGDTVTAMALDGYAVEVPVSYLVRNGAILALKRDGHPMAIGGFGPTQIVFPRAERDDLKEMNDDYWIWSVFHMKVQ</sequence>
<keyword evidence="3" id="KW-1185">Reference proteome</keyword>
<proteinExistence type="predicted"/>
<accession>A0A5B8G132</accession>
<dbReference type="Proteomes" id="UP000305888">
    <property type="component" value="Chromosome"/>
</dbReference>
<dbReference type="KEGG" id="ppru:FDP22_10435"/>
<dbReference type="SUPFAM" id="SSF56524">
    <property type="entry name" value="Oxidoreductase molybdopterin-binding domain"/>
    <property type="match status" value="1"/>
</dbReference>
<feature type="chain" id="PRO_5022991223" description="Molybdopterin-dependent oxidoreductase" evidence="1">
    <location>
        <begin position="21"/>
        <end position="194"/>
    </location>
</feature>
<dbReference type="RefSeq" id="WP_138572702.1">
    <property type="nucleotide sequence ID" value="NZ_CP040818.1"/>
</dbReference>
<dbReference type="EMBL" id="CP040818">
    <property type="protein sequence ID" value="QDL92153.1"/>
    <property type="molecule type" value="Genomic_DNA"/>
</dbReference>
<evidence type="ECO:0000256" key="1">
    <source>
        <dbReference type="SAM" id="SignalP"/>
    </source>
</evidence>
<dbReference type="OrthoDB" id="9798763at2"/>
<dbReference type="InterPro" id="IPR036374">
    <property type="entry name" value="OxRdtase_Mopterin-bd_sf"/>
</dbReference>
<keyword evidence="1" id="KW-0732">Signal</keyword>
<reference evidence="2 3" key="1">
    <citation type="submission" date="2019-06" db="EMBL/GenBank/DDBJ databases">
        <title>Genome sequence of Rhodobacteraceae bacterium D4M1.</title>
        <authorList>
            <person name="Cao J."/>
        </authorList>
    </citation>
    <scope>NUCLEOTIDE SEQUENCE [LARGE SCALE GENOMIC DNA]</scope>
    <source>
        <strain evidence="2 3">D4M1</strain>
    </source>
</reference>
<evidence type="ECO:0000313" key="3">
    <source>
        <dbReference type="Proteomes" id="UP000305888"/>
    </source>
</evidence>
<feature type="signal peptide" evidence="1">
    <location>
        <begin position="1"/>
        <end position="20"/>
    </location>
</feature>
<evidence type="ECO:0000313" key="2">
    <source>
        <dbReference type="EMBL" id="QDL92153.1"/>
    </source>
</evidence>
<gene>
    <name evidence="2" type="ORF">FDP22_10435</name>
</gene>
<evidence type="ECO:0008006" key="4">
    <source>
        <dbReference type="Google" id="ProtNLM"/>
    </source>
</evidence>
<protein>
    <recommendedName>
        <fullName evidence="4">Molybdopterin-dependent oxidoreductase</fullName>
    </recommendedName>
</protein>
<dbReference type="AlphaFoldDB" id="A0A5B8G132"/>
<name>A0A5B8G132_9RHOB</name>
<organism evidence="2 3">
    <name type="scientific">Paroceanicella profunda</name>
    <dbReference type="NCBI Taxonomy" id="2579971"/>
    <lineage>
        <taxon>Bacteria</taxon>
        <taxon>Pseudomonadati</taxon>
        <taxon>Pseudomonadota</taxon>
        <taxon>Alphaproteobacteria</taxon>
        <taxon>Rhodobacterales</taxon>
        <taxon>Paracoccaceae</taxon>
        <taxon>Paroceanicella</taxon>
    </lineage>
</organism>